<name>A0A858BVQ5_9FIRM</name>
<feature type="transmembrane region" description="Helical" evidence="1">
    <location>
        <begin position="52"/>
        <end position="72"/>
    </location>
</feature>
<feature type="transmembrane region" description="Helical" evidence="1">
    <location>
        <begin position="20"/>
        <end position="40"/>
    </location>
</feature>
<feature type="transmembrane region" description="Helical" evidence="1">
    <location>
        <begin position="159"/>
        <end position="181"/>
    </location>
</feature>
<dbReference type="RefSeq" id="WP_163066907.1">
    <property type="nucleotide sequence ID" value="NZ_CP048649.1"/>
</dbReference>
<proteinExistence type="predicted"/>
<dbReference type="KEGG" id="abut:Ami103574_10185"/>
<accession>A0A858BVQ5</accession>
<feature type="transmembrane region" description="Helical" evidence="1">
    <location>
        <begin position="193"/>
        <end position="213"/>
    </location>
</feature>
<evidence type="ECO:0000313" key="3">
    <source>
        <dbReference type="Proteomes" id="UP000466848"/>
    </source>
</evidence>
<sequence length="607" mass="67906">MHFFTRSMMNLFQGVVRAFIAFPGAILSALAFAVVTMIRIQLNWPQQEPYNFLFNCLHWAFALGAVFSLAAITIAQTRFHKSAFLITNILSAAVVLITFLLLYFFGEGAVSARYTAISSLAAARVNAAILISFIVFIIMAGYPKEQSDFSRSFFMTHKALFIALIYGGVIMAGGSGVAGAVEALLYHDMSGKVYMYIGTIAGFLAFTIFLGYFPDFHKGVVDSHREVAQKQPRFIEALLSYILIPILFALTVVLFLWSGRTILTGTWPSFNQLAGIATAYSAIGLWLHVMVTHHQSGIAGFYRRYYPFAALIILVFEAAAFFVQLGKYGLKVTEYWFMLIWVVAVLAALLLLFLRARSHSLIALFICVITAFSVLPLVGYHSLPVTAQVNRLEKLLTSQGMLENSKLVPAKQEPEKSVREGITDAVYYLASTEDGKRPTWFNNNLDEQDIFETSFGFEPVWPDQEDGTGGYFGTSLYLKADAVDISNYKWGIHLQGEEARVAGEKGAYTIQWKVDSKDSLPFLSIKLNDQVILEDDMSSYIDKITAKFPPGQQSDTREAALDDMSLVLENEEITVLLVFNTVQINVDPVEDHIYYWLDLNTIYLNEK</sequence>
<keyword evidence="1" id="KW-0812">Transmembrane</keyword>
<feature type="transmembrane region" description="Helical" evidence="1">
    <location>
        <begin position="305"/>
        <end position="323"/>
    </location>
</feature>
<protein>
    <submittedName>
        <fullName evidence="2">DUF4153 domain-containing protein</fullName>
    </submittedName>
</protein>
<dbReference type="EMBL" id="CP048649">
    <property type="protein sequence ID" value="QIB69667.1"/>
    <property type="molecule type" value="Genomic_DNA"/>
</dbReference>
<reference evidence="2 3" key="1">
    <citation type="submission" date="2020-02" db="EMBL/GenBank/DDBJ databases">
        <authorList>
            <person name="Kim Y.B."/>
            <person name="Roh S.W."/>
        </authorList>
    </citation>
    <scope>NUCLEOTIDE SEQUENCE [LARGE SCALE GENOMIC DNA]</scope>
    <source>
        <strain evidence="2 3">DSM 103574</strain>
    </source>
</reference>
<dbReference type="Proteomes" id="UP000466848">
    <property type="component" value="Chromosome"/>
</dbReference>
<feature type="transmembrane region" description="Helical" evidence="1">
    <location>
        <begin position="335"/>
        <end position="354"/>
    </location>
</feature>
<feature type="transmembrane region" description="Helical" evidence="1">
    <location>
        <begin position="361"/>
        <end position="383"/>
    </location>
</feature>
<keyword evidence="3" id="KW-1185">Reference proteome</keyword>
<dbReference type="AlphaFoldDB" id="A0A858BVQ5"/>
<feature type="transmembrane region" description="Helical" evidence="1">
    <location>
        <begin position="84"/>
        <end position="105"/>
    </location>
</feature>
<evidence type="ECO:0000256" key="1">
    <source>
        <dbReference type="SAM" id="Phobius"/>
    </source>
</evidence>
<feature type="transmembrane region" description="Helical" evidence="1">
    <location>
        <begin position="269"/>
        <end position="293"/>
    </location>
</feature>
<feature type="transmembrane region" description="Helical" evidence="1">
    <location>
        <begin position="234"/>
        <end position="257"/>
    </location>
</feature>
<keyword evidence="1" id="KW-1133">Transmembrane helix</keyword>
<keyword evidence="1" id="KW-0472">Membrane</keyword>
<evidence type="ECO:0000313" key="2">
    <source>
        <dbReference type="EMBL" id="QIB69667.1"/>
    </source>
</evidence>
<organism evidence="2 3">
    <name type="scientific">Aminipila butyrica</name>
    <dbReference type="NCBI Taxonomy" id="433296"/>
    <lineage>
        <taxon>Bacteria</taxon>
        <taxon>Bacillati</taxon>
        <taxon>Bacillota</taxon>
        <taxon>Clostridia</taxon>
        <taxon>Peptostreptococcales</taxon>
        <taxon>Anaerovoracaceae</taxon>
        <taxon>Aminipila</taxon>
    </lineage>
</organism>
<gene>
    <name evidence="2" type="ORF">Ami103574_10185</name>
</gene>
<feature type="transmembrane region" description="Helical" evidence="1">
    <location>
        <begin position="117"/>
        <end position="138"/>
    </location>
</feature>